<evidence type="ECO:0000259" key="3">
    <source>
        <dbReference type="Pfam" id="PF13505"/>
    </source>
</evidence>
<feature type="signal peptide" evidence="2">
    <location>
        <begin position="1"/>
        <end position="20"/>
    </location>
</feature>
<feature type="domain" description="Outer membrane protein beta-barrel" evidence="3">
    <location>
        <begin position="10"/>
        <end position="190"/>
    </location>
</feature>
<keyword evidence="1 2" id="KW-0732">Signal</keyword>
<dbReference type="InterPro" id="IPR011250">
    <property type="entry name" value="OMP/PagP_B-barrel"/>
</dbReference>
<comment type="caution">
    <text evidence="4">The sequence shown here is derived from an EMBL/GenBank/DDBJ whole genome shotgun (WGS) entry which is preliminary data.</text>
</comment>
<name>A0ABR7XR52_9SPHI</name>
<dbReference type="InterPro" id="IPR027385">
    <property type="entry name" value="Beta-barrel_OMP"/>
</dbReference>
<evidence type="ECO:0000313" key="5">
    <source>
        <dbReference type="Proteomes" id="UP000651112"/>
    </source>
</evidence>
<dbReference type="Pfam" id="PF13505">
    <property type="entry name" value="OMP_b-brl"/>
    <property type="match status" value="1"/>
</dbReference>
<sequence>MRKILLMLFAATCLAAMSHAQEFNFQKGDILLEGNAGLYSTKRKGDSQWKSTSLTLNPKVGYLLTEKFAVGLDLGYRLDKNIMSGEMSGDSKTQSYRFGAFGRYYFLELGKRFKTYAEGAASYGFTNYDNYTNYDYDRLDSYAASAGIGANFFITPKIAIGYSFANLISYSIDKPDMPDADNVSRFNVNVNSFRNFFESGQFSLTFKF</sequence>
<feature type="chain" id="PRO_5047209700" evidence="2">
    <location>
        <begin position="21"/>
        <end position="208"/>
    </location>
</feature>
<organism evidence="4 5">
    <name type="scientific">Sphingobacterium chuzhouense</name>
    <dbReference type="NCBI Taxonomy" id="1742264"/>
    <lineage>
        <taxon>Bacteria</taxon>
        <taxon>Pseudomonadati</taxon>
        <taxon>Bacteroidota</taxon>
        <taxon>Sphingobacteriia</taxon>
        <taxon>Sphingobacteriales</taxon>
        <taxon>Sphingobacteriaceae</taxon>
        <taxon>Sphingobacterium</taxon>
    </lineage>
</organism>
<evidence type="ECO:0000256" key="2">
    <source>
        <dbReference type="SAM" id="SignalP"/>
    </source>
</evidence>
<keyword evidence="5" id="KW-1185">Reference proteome</keyword>
<protein>
    <submittedName>
        <fullName evidence="4">Outer membrane beta-barrel protein</fullName>
    </submittedName>
</protein>
<reference evidence="4 5" key="1">
    <citation type="submission" date="2020-08" db="EMBL/GenBank/DDBJ databases">
        <title>Sphingobacterium sp. DN00404 isolated from aquaculture water.</title>
        <authorList>
            <person name="Zhang M."/>
        </authorList>
    </citation>
    <scope>NUCLEOTIDE SEQUENCE [LARGE SCALE GENOMIC DNA]</scope>
    <source>
        <strain evidence="4 5">KCTC 42746</strain>
    </source>
</reference>
<evidence type="ECO:0000256" key="1">
    <source>
        <dbReference type="ARBA" id="ARBA00022729"/>
    </source>
</evidence>
<dbReference type="Gene3D" id="2.40.160.20">
    <property type="match status" value="1"/>
</dbReference>
<dbReference type="Proteomes" id="UP000651112">
    <property type="component" value="Unassembled WGS sequence"/>
</dbReference>
<proteinExistence type="predicted"/>
<gene>
    <name evidence="4" type="ORF">H8B21_08785</name>
</gene>
<evidence type="ECO:0000313" key="4">
    <source>
        <dbReference type="EMBL" id="MBD1421659.1"/>
    </source>
</evidence>
<accession>A0ABR7XR52</accession>
<dbReference type="EMBL" id="JACNYL010000002">
    <property type="protein sequence ID" value="MBD1421659.1"/>
    <property type="molecule type" value="Genomic_DNA"/>
</dbReference>
<dbReference type="SUPFAM" id="SSF56925">
    <property type="entry name" value="OMPA-like"/>
    <property type="match status" value="1"/>
</dbReference>
<dbReference type="RefSeq" id="WP_190313403.1">
    <property type="nucleotide sequence ID" value="NZ_JACNYL010000002.1"/>
</dbReference>